<evidence type="ECO:0000313" key="6">
    <source>
        <dbReference type="Proteomes" id="UP000824469"/>
    </source>
</evidence>
<reference evidence="5 6" key="1">
    <citation type="journal article" date="2021" name="Nat. Plants">
        <title>The Taxus genome provides insights into paclitaxel biosynthesis.</title>
        <authorList>
            <person name="Xiong X."/>
            <person name="Gou J."/>
            <person name="Liao Q."/>
            <person name="Li Y."/>
            <person name="Zhou Q."/>
            <person name="Bi G."/>
            <person name="Li C."/>
            <person name="Du R."/>
            <person name="Wang X."/>
            <person name="Sun T."/>
            <person name="Guo L."/>
            <person name="Liang H."/>
            <person name="Lu P."/>
            <person name="Wu Y."/>
            <person name="Zhang Z."/>
            <person name="Ro D.K."/>
            <person name="Shang Y."/>
            <person name="Huang S."/>
            <person name="Yan J."/>
        </authorList>
    </citation>
    <scope>NUCLEOTIDE SEQUENCE [LARGE SCALE GENOMIC DNA]</scope>
    <source>
        <strain evidence="5">Ta-2019</strain>
    </source>
</reference>
<dbReference type="InterPro" id="IPR014977">
    <property type="entry name" value="WRC_dom"/>
</dbReference>
<feature type="non-terminal residue" evidence="5">
    <location>
        <position position="144"/>
    </location>
</feature>
<dbReference type="GO" id="GO:0032502">
    <property type="term" value="P:developmental process"/>
    <property type="evidence" value="ECO:0007669"/>
    <property type="project" value="InterPro"/>
</dbReference>
<dbReference type="EMBL" id="JAHRHJ020000003">
    <property type="protein sequence ID" value="KAH9321090.1"/>
    <property type="molecule type" value="Genomic_DNA"/>
</dbReference>
<organism evidence="5 6">
    <name type="scientific">Taxus chinensis</name>
    <name type="common">Chinese yew</name>
    <name type="synonym">Taxus wallichiana var. chinensis</name>
    <dbReference type="NCBI Taxonomy" id="29808"/>
    <lineage>
        <taxon>Eukaryota</taxon>
        <taxon>Viridiplantae</taxon>
        <taxon>Streptophyta</taxon>
        <taxon>Embryophyta</taxon>
        <taxon>Tracheophyta</taxon>
        <taxon>Spermatophyta</taxon>
        <taxon>Pinopsida</taxon>
        <taxon>Pinidae</taxon>
        <taxon>Conifers II</taxon>
        <taxon>Cupressales</taxon>
        <taxon>Taxaceae</taxon>
        <taxon>Taxus</taxon>
    </lineage>
</organism>
<keyword evidence="2" id="KW-0805">Transcription regulation</keyword>
<dbReference type="InterPro" id="IPR031137">
    <property type="entry name" value="GRF"/>
</dbReference>
<comment type="function">
    <text evidence="2">Transcription activator.</text>
</comment>
<gene>
    <name evidence="5" type="ORF">KI387_015729</name>
</gene>
<dbReference type="Proteomes" id="UP000824469">
    <property type="component" value="Unassembled WGS sequence"/>
</dbReference>
<evidence type="ECO:0000313" key="5">
    <source>
        <dbReference type="EMBL" id="KAH9321090.1"/>
    </source>
</evidence>
<comment type="subcellular location">
    <subcellularLocation>
        <location evidence="2">Nucleus</location>
    </subcellularLocation>
</comment>
<dbReference type="AlphaFoldDB" id="A0AA38GGJ1"/>
<keyword evidence="2" id="KW-0804">Transcription</keyword>
<evidence type="ECO:0000259" key="4">
    <source>
        <dbReference type="PROSITE" id="PS51667"/>
    </source>
</evidence>
<dbReference type="GO" id="GO:0005634">
    <property type="term" value="C:nucleus"/>
    <property type="evidence" value="ECO:0007669"/>
    <property type="project" value="UniProtKB-SubCell"/>
</dbReference>
<feature type="compositionally biased region" description="Low complexity" evidence="3">
    <location>
        <begin position="62"/>
        <end position="115"/>
    </location>
</feature>
<protein>
    <recommendedName>
        <fullName evidence="2">Growth-regulating factor</fullName>
    </recommendedName>
</protein>
<accession>A0AA38GGJ1</accession>
<dbReference type="Pfam" id="PF08879">
    <property type="entry name" value="WRC"/>
    <property type="match status" value="1"/>
</dbReference>
<comment type="similarity">
    <text evidence="2">Belongs to the GRF family.</text>
</comment>
<dbReference type="PANTHER" id="PTHR31602:SF8">
    <property type="entry name" value="GROWTH-REGULATING FACTOR 5"/>
    <property type="match status" value="1"/>
</dbReference>
<evidence type="ECO:0000256" key="1">
    <source>
        <dbReference type="ARBA" id="ARBA00023242"/>
    </source>
</evidence>
<feature type="domain" description="WRC" evidence="4">
    <location>
        <begin position="15"/>
        <end position="59"/>
    </location>
</feature>
<keyword evidence="2" id="KW-0010">Activator</keyword>
<feature type="compositionally biased region" description="Basic and acidic residues" evidence="3">
    <location>
        <begin position="14"/>
        <end position="44"/>
    </location>
</feature>
<keyword evidence="1 2" id="KW-0539">Nucleus</keyword>
<evidence type="ECO:0000256" key="3">
    <source>
        <dbReference type="SAM" id="MobiDB-lite"/>
    </source>
</evidence>
<name>A0AA38GGJ1_TAXCH</name>
<proteinExistence type="inferred from homology"/>
<keyword evidence="6" id="KW-1185">Reference proteome</keyword>
<dbReference type="GO" id="GO:0006351">
    <property type="term" value="P:DNA-templated transcription"/>
    <property type="evidence" value="ECO:0007669"/>
    <property type="project" value="UniProtKB-UniRule"/>
</dbReference>
<feature type="compositionally biased region" description="Basic residues" evidence="3">
    <location>
        <begin position="45"/>
        <end position="54"/>
    </location>
</feature>
<sequence length="144" mass="15824">PWSSTFQLGYGKNCDPEPGRCRRTDGKKWRCSKDAFPDSKYCERHMHRGRNRSRKPVETPHASSHSSSLTLSTTTRNTTTTNNSNTSSSNNNSMSSMANNSHTFTSSAPYSSSASRLGGAGIVVQPNANINHFNLDSPSFAKDY</sequence>
<comment type="caution">
    <text evidence="5">The sequence shown here is derived from an EMBL/GenBank/DDBJ whole genome shotgun (WGS) entry which is preliminary data.</text>
</comment>
<dbReference type="PANTHER" id="PTHR31602">
    <property type="entry name" value="GROWTH-REGULATING FACTOR 5"/>
    <property type="match status" value="1"/>
</dbReference>
<evidence type="ECO:0000256" key="2">
    <source>
        <dbReference type="RuleBase" id="RU367127"/>
    </source>
</evidence>
<dbReference type="GO" id="GO:0005524">
    <property type="term" value="F:ATP binding"/>
    <property type="evidence" value="ECO:0007669"/>
    <property type="project" value="UniProtKB-UniRule"/>
</dbReference>
<feature type="non-terminal residue" evidence="5">
    <location>
        <position position="1"/>
    </location>
</feature>
<feature type="region of interest" description="Disordered" evidence="3">
    <location>
        <begin position="1"/>
        <end position="117"/>
    </location>
</feature>
<comment type="domain">
    <text evidence="2">The QLQ domain and WRC domain may be involved in protein-protein interaction and DNA-binding, respectively.</text>
</comment>
<dbReference type="PROSITE" id="PS51667">
    <property type="entry name" value="WRC"/>
    <property type="match status" value="1"/>
</dbReference>